<protein>
    <submittedName>
        <fullName evidence="1">13860_t:CDS:1</fullName>
    </submittedName>
</protein>
<reference evidence="1" key="1">
    <citation type="submission" date="2021-06" db="EMBL/GenBank/DDBJ databases">
        <authorList>
            <person name="Kallberg Y."/>
            <person name="Tangrot J."/>
            <person name="Rosling A."/>
        </authorList>
    </citation>
    <scope>NUCLEOTIDE SEQUENCE</scope>
    <source>
        <strain evidence="1">IL203A</strain>
    </source>
</reference>
<comment type="caution">
    <text evidence="1">The sequence shown here is derived from an EMBL/GenBank/DDBJ whole genome shotgun (WGS) entry which is preliminary data.</text>
</comment>
<gene>
    <name evidence="1" type="ORF">DHETER_LOCUS1388</name>
</gene>
<evidence type="ECO:0000313" key="1">
    <source>
        <dbReference type="EMBL" id="CAG8463460.1"/>
    </source>
</evidence>
<dbReference type="Proteomes" id="UP000789702">
    <property type="component" value="Unassembled WGS sequence"/>
</dbReference>
<evidence type="ECO:0000313" key="2">
    <source>
        <dbReference type="Proteomes" id="UP000789702"/>
    </source>
</evidence>
<organism evidence="1 2">
    <name type="scientific">Dentiscutata heterogama</name>
    <dbReference type="NCBI Taxonomy" id="1316150"/>
    <lineage>
        <taxon>Eukaryota</taxon>
        <taxon>Fungi</taxon>
        <taxon>Fungi incertae sedis</taxon>
        <taxon>Mucoromycota</taxon>
        <taxon>Glomeromycotina</taxon>
        <taxon>Glomeromycetes</taxon>
        <taxon>Diversisporales</taxon>
        <taxon>Gigasporaceae</taxon>
        <taxon>Dentiscutata</taxon>
    </lineage>
</organism>
<dbReference type="EMBL" id="CAJVPU010000831">
    <property type="protein sequence ID" value="CAG8463460.1"/>
    <property type="molecule type" value="Genomic_DNA"/>
</dbReference>
<proteinExistence type="predicted"/>
<name>A0ACA9KBZ6_9GLOM</name>
<keyword evidence="2" id="KW-1185">Reference proteome</keyword>
<sequence>MSTTSETHEIDLNLDIIKNILGVIGAIGDAAQPYLPLISTREIDAIALKSDLEEISKSNRNRAKRFKRPSDWNSTDTQGNKESPLIKKLLNGAIEVACKCTKIIDDDTSGIMVFEWAELGTLQELYDENDIACFRMILWELAFEKIPYTTMEINKIKEHVLKGNREKISWGVGPPDIQKIK</sequence>
<accession>A0ACA9KBZ6</accession>